<dbReference type="Proteomes" id="UP000017820">
    <property type="component" value="Unassembled WGS sequence"/>
</dbReference>
<evidence type="ECO:0000313" key="2">
    <source>
        <dbReference type="Proteomes" id="UP000017820"/>
    </source>
</evidence>
<organism evidence="1 2">
    <name type="scientific">Pseudoalteromonas luteoviolacea (strain 2ta16)</name>
    <dbReference type="NCBI Taxonomy" id="1353533"/>
    <lineage>
        <taxon>Bacteria</taxon>
        <taxon>Pseudomonadati</taxon>
        <taxon>Pseudomonadota</taxon>
        <taxon>Gammaproteobacteria</taxon>
        <taxon>Alteromonadales</taxon>
        <taxon>Pseudoalteromonadaceae</taxon>
        <taxon>Pseudoalteromonas</taxon>
    </lineage>
</organism>
<accession>V4HW99</accession>
<name>V4HW99_PSEL2</name>
<comment type="caution">
    <text evidence="1">The sequence shown here is derived from an EMBL/GenBank/DDBJ whole genome shotgun (WGS) entry which is preliminary data.</text>
</comment>
<gene>
    <name evidence="1" type="ORF">PL2TA16_04350</name>
</gene>
<proteinExistence type="predicted"/>
<dbReference type="EMBL" id="AUSV01000006">
    <property type="protein sequence ID" value="ESP95095.1"/>
    <property type="molecule type" value="Genomic_DNA"/>
</dbReference>
<reference evidence="1 2" key="1">
    <citation type="submission" date="2013-07" db="EMBL/GenBank/DDBJ databases">
        <title>Draft genome sequence of Pseudoalteromonas luteoviolacea 2ta16.</title>
        <authorList>
            <person name="Allen E.E."/>
            <person name="Azam F."/>
            <person name="Podell S."/>
        </authorList>
    </citation>
    <scope>NUCLEOTIDE SEQUENCE [LARGE SCALE GENOMIC DNA]</scope>
    <source>
        <strain evidence="1 2">2ta16</strain>
    </source>
</reference>
<dbReference type="PATRIC" id="fig|1353533.3.peg.371"/>
<evidence type="ECO:0000313" key="1">
    <source>
        <dbReference type="EMBL" id="ESP95095.1"/>
    </source>
</evidence>
<sequence length="46" mass="5090">MKFQVKKKQLKNISKTEKSIDINLTRQIAGASATHTVYSAGTNCVH</sequence>
<dbReference type="RefSeq" id="WP_023397334.1">
    <property type="nucleotide sequence ID" value="NZ_AUSV01000006.1"/>
</dbReference>
<dbReference type="AlphaFoldDB" id="V4HW99"/>
<protein>
    <submittedName>
        <fullName evidence="1">Uncharacterized protein</fullName>
    </submittedName>
</protein>